<feature type="region of interest" description="Disordered" evidence="8">
    <location>
        <begin position="248"/>
        <end position="285"/>
    </location>
</feature>
<feature type="compositionally biased region" description="Low complexity" evidence="8">
    <location>
        <begin position="451"/>
        <end position="471"/>
    </location>
</feature>
<feature type="compositionally biased region" description="Low complexity" evidence="8">
    <location>
        <begin position="647"/>
        <end position="663"/>
    </location>
</feature>
<protein>
    <submittedName>
        <fullName evidence="11 12">C2H2-type domain-containing protein</fullName>
    </submittedName>
</protein>
<evidence type="ECO:0000259" key="9">
    <source>
        <dbReference type="PROSITE" id="PS50157"/>
    </source>
</evidence>
<feature type="region of interest" description="Disordered" evidence="8">
    <location>
        <begin position="34"/>
        <end position="57"/>
    </location>
</feature>
<evidence type="ECO:0000256" key="5">
    <source>
        <dbReference type="ARBA" id="ARBA00022833"/>
    </source>
</evidence>
<dbReference type="SUPFAM" id="SSF57667">
    <property type="entry name" value="beta-beta-alpha zinc fingers"/>
    <property type="match status" value="2"/>
</dbReference>
<evidence type="ECO:0000256" key="8">
    <source>
        <dbReference type="SAM" id="MobiDB-lite"/>
    </source>
</evidence>
<dbReference type="GO" id="GO:0008270">
    <property type="term" value="F:zinc ion binding"/>
    <property type="evidence" value="ECO:0007669"/>
    <property type="project" value="UniProtKB-KW"/>
</dbReference>
<dbReference type="PROSITE" id="PS50157">
    <property type="entry name" value="ZINC_FINGER_C2H2_2"/>
    <property type="match status" value="3"/>
</dbReference>
<dbReference type="InterPro" id="IPR056438">
    <property type="entry name" value="Znf-C2H2_CTCF"/>
</dbReference>
<evidence type="ECO:0000256" key="7">
    <source>
        <dbReference type="PROSITE-ProRule" id="PRU00042"/>
    </source>
</evidence>
<dbReference type="PANTHER" id="PTHR24388:SF54">
    <property type="entry name" value="PROTEIN ESCARGOT"/>
    <property type="match status" value="1"/>
</dbReference>
<dbReference type="GO" id="GO:0000981">
    <property type="term" value="F:DNA-binding transcription factor activity, RNA polymerase II-specific"/>
    <property type="evidence" value="ECO:0007669"/>
    <property type="project" value="TreeGrafter"/>
</dbReference>
<dbReference type="GO" id="GO:0005634">
    <property type="term" value="C:nucleus"/>
    <property type="evidence" value="ECO:0007669"/>
    <property type="project" value="UniProtKB-SubCell"/>
</dbReference>
<dbReference type="SMART" id="SM00355">
    <property type="entry name" value="ZnF_C2H2"/>
    <property type="match status" value="5"/>
</dbReference>
<feature type="compositionally biased region" description="Low complexity" evidence="8">
    <location>
        <begin position="611"/>
        <end position="626"/>
    </location>
</feature>
<dbReference type="InterPro" id="IPR036236">
    <property type="entry name" value="Znf_C2H2_sf"/>
</dbReference>
<dbReference type="InterPro" id="IPR050527">
    <property type="entry name" value="Snail/Krueppel_Znf"/>
</dbReference>
<dbReference type="PROSITE" id="PS00028">
    <property type="entry name" value="ZINC_FINGER_C2H2_1"/>
    <property type="match status" value="2"/>
</dbReference>
<comment type="subcellular location">
    <subcellularLocation>
        <location evidence="1">Nucleus</location>
    </subcellularLocation>
</comment>
<evidence type="ECO:0000256" key="1">
    <source>
        <dbReference type="ARBA" id="ARBA00004123"/>
    </source>
</evidence>
<feature type="domain" description="C2H2-type" evidence="9">
    <location>
        <begin position="770"/>
        <end position="797"/>
    </location>
</feature>
<dbReference type="Proteomes" id="UP000050795">
    <property type="component" value="Unassembled WGS sequence"/>
</dbReference>
<dbReference type="Pfam" id="PF23611">
    <property type="entry name" value="zf-C2H2_16"/>
    <property type="match status" value="1"/>
</dbReference>
<feature type="region of interest" description="Disordered" evidence="8">
    <location>
        <begin position="690"/>
        <end position="734"/>
    </location>
</feature>
<proteinExistence type="predicted"/>
<evidence type="ECO:0000256" key="3">
    <source>
        <dbReference type="ARBA" id="ARBA00022737"/>
    </source>
</evidence>
<feature type="region of interest" description="Disordered" evidence="8">
    <location>
        <begin position="606"/>
        <end position="632"/>
    </location>
</feature>
<evidence type="ECO:0000313" key="10">
    <source>
        <dbReference type="Proteomes" id="UP000050795"/>
    </source>
</evidence>
<evidence type="ECO:0000256" key="4">
    <source>
        <dbReference type="ARBA" id="ARBA00022771"/>
    </source>
</evidence>
<reference evidence="10" key="1">
    <citation type="submission" date="2022-06" db="EMBL/GenBank/DDBJ databases">
        <authorList>
            <person name="Berger JAMES D."/>
            <person name="Berger JAMES D."/>
        </authorList>
    </citation>
    <scope>NUCLEOTIDE SEQUENCE [LARGE SCALE GENOMIC DNA]</scope>
</reference>
<dbReference type="AlphaFoldDB" id="A0AA85J221"/>
<feature type="region of interest" description="Disordered" evidence="8">
    <location>
        <begin position="449"/>
        <end position="473"/>
    </location>
</feature>
<feature type="region of interest" description="Disordered" evidence="8">
    <location>
        <begin position="138"/>
        <end position="192"/>
    </location>
</feature>
<dbReference type="WBParaSite" id="TREG1_125550.1">
    <property type="protein sequence ID" value="TREG1_125550.1"/>
    <property type="gene ID" value="TREG1_125550"/>
</dbReference>
<dbReference type="InterPro" id="IPR057448">
    <property type="entry name" value="BCL-11A_Znf_CCHC"/>
</dbReference>
<dbReference type="FunFam" id="3.30.160.60:FF:000446">
    <property type="entry name" value="Zinc finger protein"/>
    <property type="match status" value="1"/>
</dbReference>
<accession>A0AA85J221</accession>
<evidence type="ECO:0000256" key="2">
    <source>
        <dbReference type="ARBA" id="ARBA00022723"/>
    </source>
</evidence>
<reference evidence="11 12" key="2">
    <citation type="submission" date="2023-11" db="UniProtKB">
        <authorList>
            <consortium name="WormBaseParasite"/>
        </authorList>
    </citation>
    <scope>IDENTIFICATION</scope>
</reference>
<dbReference type="FunFam" id="3.30.160.60:FF:000702">
    <property type="entry name" value="Transcription factor E4F1 isoform 1"/>
    <property type="match status" value="1"/>
</dbReference>
<keyword evidence="4 7" id="KW-0863">Zinc-finger</keyword>
<keyword evidence="3" id="KW-0677">Repeat</keyword>
<keyword evidence="6" id="KW-0539">Nucleus</keyword>
<dbReference type="WBParaSite" id="TREG1_125550.2">
    <property type="protein sequence ID" value="TREG1_125550.2"/>
    <property type="gene ID" value="TREG1_125550"/>
</dbReference>
<feature type="region of interest" description="Disordered" evidence="8">
    <location>
        <begin position="645"/>
        <end position="675"/>
    </location>
</feature>
<evidence type="ECO:0000313" key="11">
    <source>
        <dbReference type="WBParaSite" id="TREG1_125550.1"/>
    </source>
</evidence>
<feature type="domain" description="C2H2-type" evidence="9">
    <location>
        <begin position="741"/>
        <end position="769"/>
    </location>
</feature>
<sequence length="853" mass="94245">MTVDYLSCGTCFVTFRLSDISMFIEHKKASCLTESSHPSNKRKRQSSTLSLTTPAKPLLPCNSPPLSDITNKNINGCNEDHNANTAANNNNDNKHESENDVFTGILKCVQCLRQFTTPWRFLMHIQIEHQLIFVSSCGTSLSSSSDDDDDDDDDEEVTEEEVGEEHQQQRQEEGEQQQRMKLSCSDSEELSDDDVDVILEHTGEDEFSKEANNCNSNPVTTIAATTTATTAVHEMSNVNMTTTTTTATTNPAISSHNSDNNNDSLSITTSRVDTSSSAQTNSASTQTHLIGIKQQQHQRYIPHRKRKYFNCCMNEPTIPCRKLTNLTCTSLKEVVVQRLPSSCCTNLSTDICPYSSNPIMNSNNNNNSLNSNVFVSDYCCTRSIVCKPTSCTNGLMNTGGGGGEEEEVLAGNTSSCTGTAVVSCCMRKVVCCNNTTSTSLPVYCSQVSKEGNSTTTTTNNDNSNSNTGNSGLKTTPLNKMLTCCPCSPKKLITSQSCEVQTDFDPEFSYSDYADLAMLLAATPTPTPSSPSQETPPLPPPLPPTTTTPISPSGLSPFQSFSSASSLSSSSSSEIHQKNELYENFQTESMADILKRYSDTCRQDDKHTAVQNNNTNPMNSDNNDNGNHSVTLTGLSSSLDLDLRTEPISASSSSSSSSSNIIVSSKDHQQRSTSLENLTVQWPKIVQTNAVTYPNNNNNNSINNSNSNNNNNDTVNRYYSDPSQRQPTLPLAPPAPPQPRRYICRECGTSFRQNVHLRKHIMVQHTKEKPYRCTYCDYTTVEKSHLTVHIRIHTGERPYSCRECGYSSAQNCTLKSHYLRKHPNNLIECHYCSELFFTELELSKHHRICRLSQR</sequence>
<dbReference type="Pfam" id="PF25491">
    <property type="entry name" value="CCHC_BCL-11A"/>
    <property type="match status" value="1"/>
</dbReference>
<feature type="compositionally biased region" description="Low complexity" evidence="8">
    <location>
        <begin position="694"/>
        <end position="711"/>
    </location>
</feature>
<keyword evidence="2" id="KW-0479">Metal-binding</keyword>
<feature type="region of interest" description="Disordered" evidence="8">
    <location>
        <begin position="521"/>
        <end position="574"/>
    </location>
</feature>
<feature type="domain" description="C2H2-type" evidence="9">
    <location>
        <begin position="798"/>
        <end position="821"/>
    </location>
</feature>
<feature type="compositionally biased region" description="Basic and acidic residues" evidence="8">
    <location>
        <begin position="164"/>
        <end position="178"/>
    </location>
</feature>
<feature type="compositionally biased region" description="Polar residues" evidence="8">
    <location>
        <begin position="712"/>
        <end position="722"/>
    </location>
</feature>
<evidence type="ECO:0000256" key="6">
    <source>
        <dbReference type="ARBA" id="ARBA00023242"/>
    </source>
</evidence>
<dbReference type="PANTHER" id="PTHR24388">
    <property type="entry name" value="ZINC FINGER PROTEIN"/>
    <property type="match status" value="1"/>
</dbReference>
<dbReference type="Pfam" id="PF00096">
    <property type="entry name" value="zf-C2H2"/>
    <property type="match status" value="1"/>
</dbReference>
<dbReference type="Gene3D" id="3.30.160.60">
    <property type="entry name" value="Classic Zinc Finger"/>
    <property type="match status" value="3"/>
</dbReference>
<feature type="compositionally biased region" description="Low complexity" evidence="8">
    <location>
        <begin position="546"/>
        <end position="572"/>
    </location>
</feature>
<dbReference type="InterPro" id="IPR013087">
    <property type="entry name" value="Znf_C2H2_type"/>
</dbReference>
<feature type="compositionally biased region" description="Pro residues" evidence="8">
    <location>
        <begin position="524"/>
        <end position="545"/>
    </location>
</feature>
<feature type="compositionally biased region" description="Acidic residues" evidence="8">
    <location>
        <begin position="145"/>
        <end position="163"/>
    </location>
</feature>
<evidence type="ECO:0000313" key="12">
    <source>
        <dbReference type="WBParaSite" id="TREG1_125550.2"/>
    </source>
</evidence>
<name>A0AA85J221_TRIRE</name>
<keyword evidence="5" id="KW-0862">Zinc</keyword>
<organism evidence="10 11">
    <name type="scientific">Trichobilharzia regenti</name>
    <name type="common">Nasal bird schistosome</name>
    <dbReference type="NCBI Taxonomy" id="157069"/>
    <lineage>
        <taxon>Eukaryota</taxon>
        <taxon>Metazoa</taxon>
        <taxon>Spiralia</taxon>
        <taxon>Lophotrochozoa</taxon>
        <taxon>Platyhelminthes</taxon>
        <taxon>Trematoda</taxon>
        <taxon>Digenea</taxon>
        <taxon>Strigeidida</taxon>
        <taxon>Schistosomatoidea</taxon>
        <taxon>Schistosomatidae</taxon>
        <taxon>Trichobilharzia</taxon>
    </lineage>
</organism>
<keyword evidence="10" id="KW-1185">Reference proteome</keyword>
<dbReference type="GO" id="GO:0000978">
    <property type="term" value="F:RNA polymerase II cis-regulatory region sequence-specific DNA binding"/>
    <property type="evidence" value="ECO:0007669"/>
    <property type="project" value="TreeGrafter"/>
</dbReference>